<gene>
    <name evidence="4" type="ORF">PVAND_000368</name>
</gene>
<protein>
    <recommendedName>
        <fullName evidence="3">Alpha 1,4-glycosyltransferase domain-containing protein</fullName>
    </recommendedName>
</protein>
<evidence type="ECO:0000313" key="4">
    <source>
        <dbReference type="EMBL" id="KAG5670083.1"/>
    </source>
</evidence>
<dbReference type="EMBL" id="JADBJN010000003">
    <property type="protein sequence ID" value="KAG5670083.1"/>
    <property type="molecule type" value="Genomic_DNA"/>
</dbReference>
<comment type="similarity">
    <text evidence="1">Belongs to the glycosyltransferase 32 family.</text>
</comment>
<dbReference type="AlphaFoldDB" id="A0A9J6BKQ4"/>
<feature type="domain" description="Alpha 1,4-glycosyltransferase" evidence="3">
    <location>
        <begin position="54"/>
        <end position="129"/>
    </location>
</feature>
<proteinExistence type="inferred from homology"/>
<comment type="caution">
    <text evidence="4">The sequence shown here is derived from an EMBL/GenBank/DDBJ whole genome shotgun (WGS) entry which is preliminary data.</text>
</comment>
<reference evidence="4" key="1">
    <citation type="submission" date="2021-03" db="EMBL/GenBank/DDBJ databases">
        <title>Chromosome level genome of the anhydrobiotic midge Polypedilum vanderplanki.</title>
        <authorList>
            <person name="Yoshida Y."/>
            <person name="Kikawada T."/>
            <person name="Gusev O."/>
        </authorList>
    </citation>
    <scope>NUCLEOTIDE SEQUENCE</scope>
    <source>
        <strain evidence="4">NIAS01</strain>
        <tissue evidence="4">Whole body or cell culture</tissue>
    </source>
</reference>
<dbReference type="GO" id="GO:0016758">
    <property type="term" value="F:hexosyltransferase activity"/>
    <property type="evidence" value="ECO:0007669"/>
    <property type="project" value="TreeGrafter"/>
</dbReference>
<dbReference type="Pfam" id="PF04572">
    <property type="entry name" value="Gb3_synth"/>
    <property type="match status" value="1"/>
</dbReference>
<evidence type="ECO:0000259" key="3">
    <source>
        <dbReference type="Pfam" id="PF04572"/>
    </source>
</evidence>
<dbReference type="Gene3D" id="3.90.550.20">
    <property type="match status" value="1"/>
</dbReference>
<keyword evidence="5" id="KW-1185">Reference proteome</keyword>
<dbReference type="OrthoDB" id="409543at2759"/>
<dbReference type="PANTHER" id="PTHR12042:SF21">
    <property type="entry name" value="ALPHA1,4-GALACTOSYLTRANSFERASE 1-RELATED"/>
    <property type="match status" value="1"/>
</dbReference>
<dbReference type="SUPFAM" id="SSF53448">
    <property type="entry name" value="Nucleotide-diphospho-sugar transferases"/>
    <property type="match status" value="1"/>
</dbReference>
<organism evidence="4 5">
    <name type="scientific">Polypedilum vanderplanki</name>
    <name type="common">Sleeping chironomid midge</name>
    <dbReference type="NCBI Taxonomy" id="319348"/>
    <lineage>
        <taxon>Eukaryota</taxon>
        <taxon>Metazoa</taxon>
        <taxon>Ecdysozoa</taxon>
        <taxon>Arthropoda</taxon>
        <taxon>Hexapoda</taxon>
        <taxon>Insecta</taxon>
        <taxon>Pterygota</taxon>
        <taxon>Neoptera</taxon>
        <taxon>Endopterygota</taxon>
        <taxon>Diptera</taxon>
        <taxon>Nematocera</taxon>
        <taxon>Chironomoidea</taxon>
        <taxon>Chironomidae</taxon>
        <taxon>Chironominae</taxon>
        <taxon>Polypedilum</taxon>
        <taxon>Polypedilum</taxon>
    </lineage>
</organism>
<evidence type="ECO:0000256" key="2">
    <source>
        <dbReference type="ARBA" id="ARBA00022679"/>
    </source>
</evidence>
<dbReference type="InterPro" id="IPR007652">
    <property type="entry name" value="A1-4-GlycosylTfrase_dom"/>
</dbReference>
<keyword evidence="2" id="KW-0808">Transferase</keyword>
<accession>A0A9J6BKQ4</accession>
<dbReference type="Proteomes" id="UP001107558">
    <property type="component" value="Chromosome 3"/>
</dbReference>
<evidence type="ECO:0000256" key="1">
    <source>
        <dbReference type="ARBA" id="ARBA00009003"/>
    </source>
</evidence>
<dbReference type="GO" id="GO:0016020">
    <property type="term" value="C:membrane"/>
    <property type="evidence" value="ECO:0007669"/>
    <property type="project" value="GOC"/>
</dbReference>
<name>A0A9J6BKQ4_POLVA</name>
<dbReference type="InterPro" id="IPR029044">
    <property type="entry name" value="Nucleotide-diphossugar_trans"/>
</dbReference>
<sequence length="169" mass="19844">MLVLNKFGGLYLDHDVLSLFPVQLIKHQNFGCLEENDKFANAIIKLDKIEGQKYSDLFLEKVSENYDPNNWAANGPDLITSVFKSFCNEIFLSVNETTMCDKITAFASQKCFPFMWWSYEVFYKEKYSKLGFQKLLKLEVSTFIFEIIHLNILMKLLNLIEILKHFTWT</sequence>
<evidence type="ECO:0000313" key="5">
    <source>
        <dbReference type="Proteomes" id="UP001107558"/>
    </source>
</evidence>
<dbReference type="PANTHER" id="PTHR12042">
    <property type="entry name" value="LACTOSYLCERAMIDE 4-ALPHA-GALACTOSYLTRANSFERASE ALPHA- 1,4-GALACTOSYLTRANSFERASE"/>
    <property type="match status" value="1"/>
</dbReference>
<dbReference type="InterPro" id="IPR051981">
    <property type="entry name" value="Glycosyltransf_32"/>
</dbReference>
<dbReference type="GO" id="GO:0006688">
    <property type="term" value="P:glycosphingolipid biosynthetic process"/>
    <property type="evidence" value="ECO:0007669"/>
    <property type="project" value="TreeGrafter"/>
</dbReference>